<proteinExistence type="predicted"/>
<dbReference type="AlphaFoldDB" id="A0A645BS49"/>
<comment type="caution">
    <text evidence="2">The sequence shown here is derived from an EMBL/GenBank/DDBJ whole genome shotgun (WGS) entry which is preliminary data.</text>
</comment>
<sequence>MRGLLRGGRGAGRRGGGARRRQRGVAGGAVGTGVRPDVGAVADHGGLAVVPDQRDPAAVGAVQPDPYGVIAGEQPGQPGGVGPLGGRQGRQAQIGAGLHGAAERTGGGGLHIDEQLLGRARRQVRGGLRTGDDQAAAHQGDADRGGAPAPHLASHAPSLGACP</sequence>
<organism evidence="2">
    <name type="scientific">bioreactor metagenome</name>
    <dbReference type="NCBI Taxonomy" id="1076179"/>
    <lineage>
        <taxon>unclassified sequences</taxon>
        <taxon>metagenomes</taxon>
        <taxon>ecological metagenomes</taxon>
    </lineage>
</organism>
<dbReference type="EMBL" id="VSSQ01022152">
    <property type="protein sequence ID" value="MPM68249.1"/>
    <property type="molecule type" value="Genomic_DNA"/>
</dbReference>
<evidence type="ECO:0000313" key="2">
    <source>
        <dbReference type="EMBL" id="MPM68249.1"/>
    </source>
</evidence>
<feature type="region of interest" description="Disordered" evidence="1">
    <location>
        <begin position="57"/>
        <end position="110"/>
    </location>
</feature>
<gene>
    <name evidence="2" type="ORF">SDC9_115180</name>
</gene>
<feature type="region of interest" description="Disordered" evidence="1">
    <location>
        <begin position="123"/>
        <end position="163"/>
    </location>
</feature>
<feature type="compositionally biased region" description="Low complexity" evidence="1">
    <location>
        <begin position="133"/>
        <end position="163"/>
    </location>
</feature>
<evidence type="ECO:0000256" key="1">
    <source>
        <dbReference type="SAM" id="MobiDB-lite"/>
    </source>
</evidence>
<feature type="compositionally biased region" description="Gly residues" evidence="1">
    <location>
        <begin position="1"/>
        <end position="15"/>
    </location>
</feature>
<protein>
    <submittedName>
        <fullName evidence="2">Uncharacterized protein</fullName>
    </submittedName>
</protein>
<feature type="region of interest" description="Disordered" evidence="1">
    <location>
        <begin position="1"/>
        <end position="37"/>
    </location>
</feature>
<reference evidence="2" key="1">
    <citation type="submission" date="2019-08" db="EMBL/GenBank/DDBJ databases">
        <authorList>
            <person name="Kucharzyk K."/>
            <person name="Murdoch R.W."/>
            <person name="Higgins S."/>
            <person name="Loffler F."/>
        </authorList>
    </citation>
    <scope>NUCLEOTIDE SEQUENCE</scope>
</reference>
<accession>A0A645BS49</accession>
<feature type="compositionally biased region" description="Gly residues" evidence="1">
    <location>
        <begin position="77"/>
        <end position="88"/>
    </location>
</feature>
<name>A0A645BS49_9ZZZZ</name>